<evidence type="ECO:0000313" key="3">
    <source>
        <dbReference type="EMBL" id="MDX6183165.1"/>
    </source>
</evidence>
<dbReference type="EMBL" id="JAWXVH010000007">
    <property type="protein sequence ID" value="MDX6186766.1"/>
    <property type="molecule type" value="Genomic_DNA"/>
</dbReference>
<feature type="region of interest" description="Disordered" evidence="1">
    <location>
        <begin position="50"/>
        <end position="82"/>
    </location>
</feature>
<sequence>MKNKLFIPGLIISIALLTFSCTNDDYQVETNSGNQSKTVTKDQLQKLNATTKVRDSISNDTIPQVNNLTEGDPIIPRPPRKD</sequence>
<feature type="chain" id="PRO_5042600441" evidence="2">
    <location>
        <begin position="21"/>
        <end position="82"/>
    </location>
</feature>
<dbReference type="AlphaFoldDB" id="A0AAJ2SHX0"/>
<evidence type="ECO:0000256" key="2">
    <source>
        <dbReference type="SAM" id="SignalP"/>
    </source>
</evidence>
<dbReference type="EMBL" id="JAWXVG010000006">
    <property type="protein sequence ID" value="MDX6183165.1"/>
    <property type="molecule type" value="Genomic_DNA"/>
</dbReference>
<name>A0AAJ2SHX0_9FLAO</name>
<evidence type="ECO:0000313" key="5">
    <source>
        <dbReference type="Proteomes" id="UP001270053"/>
    </source>
</evidence>
<evidence type="ECO:0000313" key="6">
    <source>
        <dbReference type="Proteomes" id="UP001278738"/>
    </source>
</evidence>
<accession>A0AAJ2SHX0</accession>
<feature type="signal peptide" evidence="2">
    <location>
        <begin position="1"/>
        <end position="20"/>
    </location>
</feature>
<evidence type="ECO:0000256" key="1">
    <source>
        <dbReference type="SAM" id="MobiDB-lite"/>
    </source>
</evidence>
<feature type="compositionally biased region" description="Polar residues" evidence="1">
    <location>
        <begin position="58"/>
        <end position="69"/>
    </location>
</feature>
<dbReference type="RefSeq" id="WP_229976256.1">
    <property type="nucleotide sequence ID" value="NZ_CP087133.1"/>
</dbReference>
<proteinExistence type="predicted"/>
<dbReference type="Proteomes" id="UP001270053">
    <property type="component" value="Unassembled WGS sequence"/>
</dbReference>
<dbReference type="PROSITE" id="PS51257">
    <property type="entry name" value="PROKAR_LIPOPROTEIN"/>
    <property type="match status" value="1"/>
</dbReference>
<gene>
    <name evidence="3" type="ORF">SGQ18_13435</name>
    <name evidence="4" type="ORF">SGQ44_13435</name>
</gene>
<protein>
    <submittedName>
        <fullName evidence="4">Uncharacterized protein</fullName>
    </submittedName>
</protein>
<evidence type="ECO:0000313" key="4">
    <source>
        <dbReference type="EMBL" id="MDX6186766.1"/>
    </source>
</evidence>
<keyword evidence="6" id="KW-1185">Reference proteome</keyword>
<comment type="caution">
    <text evidence="4">The sequence shown here is derived from an EMBL/GenBank/DDBJ whole genome shotgun (WGS) entry which is preliminary data.</text>
</comment>
<reference evidence="4 6" key="1">
    <citation type="submission" date="2023-11" db="EMBL/GenBank/DDBJ databases">
        <title>Unpublished Manusciprt.</title>
        <authorList>
            <person name="Saticioglu I.B."/>
            <person name="Ay H."/>
            <person name="Ajmi N."/>
            <person name="Altun S."/>
            <person name="Duman M."/>
        </authorList>
    </citation>
    <scope>NUCLEOTIDE SEQUENCE</scope>
    <source>
        <strain evidence="3 6">Fl-33</strain>
        <strain evidence="4">Fl-77</strain>
    </source>
</reference>
<organism evidence="4 5">
    <name type="scientific">Flavobacterium flavipigmentatum</name>
    <dbReference type="NCBI Taxonomy" id="2893884"/>
    <lineage>
        <taxon>Bacteria</taxon>
        <taxon>Pseudomonadati</taxon>
        <taxon>Bacteroidota</taxon>
        <taxon>Flavobacteriia</taxon>
        <taxon>Flavobacteriales</taxon>
        <taxon>Flavobacteriaceae</taxon>
        <taxon>Flavobacterium</taxon>
    </lineage>
</organism>
<dbReference type="Proteomes" id="UP001278738">
    <property type="component" value="Unassembled WGS sequence"/>
</dbReference>
<keyword evidence="2" id="KW-0732">Signal</keyword>